<organism evidence="2 3">
    <name type="scientific">Theileria equi strain WA</name>
    <dbReference type="NCBI Taxonomy" id="1537102"/>
    <lineage>
        <taxon>Eukaryota</taxon>
        <taxon>Sar</taxon>
        <taxon>Alveolata</taxon>
        <taxon>Apicomplexa</taxon>
        <taxon>Aconoidasida</taxon>
        <taxon>Piroplasmida</taxon>
        <taxon>Theileriidae</taxon>
        <taxon>Theileria</taxon>
    </lineage>
</organism>
<proteinExistence type="predicted"/>
<evidence type="ECO:0000313" key="3">
    <source>
        <dbReference type="Proteomes" id="UP000031512"/>
    </source>
</evidence>
<dbReference type="Pfam" id="PF04385">
    <property type="entry name" value="FAINT"/>
    <property type="match status" value="1"/>
</dbReference>
<dbReference type="VEuPathDB" id="PiroplasmaDB:BEWA_025440"/>
<reference evidence="2 3" key="1">
    <citation type="journal article" date="2012" name="BMC Genomics">
        <title>Comparative genomic analysis and phylogenetic position of Theileria equi.</title>
        <authorList>
            <person name="Kappmeyer L.S."/>
            <person name="Thiagarajan M."/>
            <person name="Herndon D.R."/>
            <person name="Ramsay J.D."/>
            <person name="Caler E."/>
            <person name="Djikeng A."/>
            <person name="Gillespie J.J."/>
            <person name="Lau A.O."/>
            <person name="Roalson E.H."/>
            <person name="Silva J.C."/>
            <person name="Silva M.G."/>
            <person name="Suarez C.E."/>
            <person name="Ueti M.W."/>
            <person name="Nene V.M."/>
            <person name="Mealey R.H."/>
            <person name="Knowles D.P."/>
            <person name="Brayton K.A."/>
        </authorList>
    </citation>
    <scope>NUCLEOTIDE SEQUENCE [LARGE SCALE GENOMIC DNA]</scope>
    <source>
        <strain evidence="2 3">WA</strain>
    </source>
</reference>
<dbReference type="GeneID" id="15806088"/>
<dbReference type="KEGG" id="beq:BEWA_025440"/>
<keyword evidence="1" id="KW-0732">Signal</keyword>
<accession>L0AVW8</accession>
<name>L0AVW8_THEEQ</name>
<gene>
    <name evidence="2" type="ORF">BEWA_025440</name>
</gene>
<keyword evidence="3" id="KW-1185">Reference proteome</keyword>
<protein>
    <recommendedName>
        <fullName evidence="4">Signal peptide-containing protein</fullName>
    </recommendedName>
</protein>
<feature type="chain" id="PRO_5003939823" description="Signal peptide-containing protein" evidence="1">
    <location>
        <begin position="19"/>
        <end position="173"/>
    </location>
</feature>
<dbReference type="Proteomes" id="UP000031512">
    <property type="component" value="Chromosome 1"/>
</dbReference>
<sequence>MQFLIVIRSILLVRWCACMYKERSLEFTEEIETNQLGIPHSLDLSTPDETMVIVSDYKMNGIRHREYVPMHKIHIESVFESGTLVWSSNENERCTFAIFAQGTYGLILIYTSKDGILEPRHFKRNGEEWKTTTEDDFEDKLEEMEQEIRAPSDSEGLGSRLLSLENEWAFCPQ</sequence>
<evidence type="ECO:0008006" key="4">
    <source>
        <dbReference type="Google" id="ProtNLM"/>
    </source>
</evidence>
<dbReference type="EMBL" id="CP001669">
    <property type="protein sequence ID" value="AFZ79695.1"/>
    <property type="molecule type" value="Genomic_DNA"/>
</dbReference>
<evidence type="ECO:0000313" key="2">
    <source>
        <dbReference type="EMBL" id="AFZ79695.1"/>
    </source>
</evidence>
<dbReference type="AlphaFoldDB" id="L0AVW8"/>
<evidence type="ECO:0000256" key="1">
    <source>
        <dbReference type="SAM" id="SignalP"/>
    </source>
</evidence>
<dbReference type="InterPro" id="IPR007480">
    <property type="entry name" value="DUF529"/>
</dbReference>
<feature type="signal peptide" evidence="1">
    <location>
        <begin position="1"/>
        <end position="18"/>
    </location>
</feature>
<dbReference type="RefSeq" id="XP_004829361.1">
    <property type="nucleotide sequence ID" value="XM_004829304.1"/>
</dbReference>